<dbReference type="GO" id="GO:0005634">
    <property type="term" value="C:nucleus"/>
    <property type="evidence" value="ECO:0007669"/>
    <property type="project" value="UniProtKB-SubCell"/>
</dbReference>
<dbReference type="GO" id="GO:0004518">
    <property type="term" value="F:nuclease activity"/>
    <property type="evidence" value="ECO:0007669"/>
    <property type="project" value="UniProtKB-KW"/>
</dbReference>
<dbReference type="Pfam" id="PF13359">
    <property type="entry name" value="DDE_Tnp_4"/>
    <property type="match status" value="1"/>
</dbReference>
<evidence type="ECO:0000256" key="1">
    <source>
        <dbReference type="ARBA" id="ARBA00001968"/>
    </source>
</evidence>
<keyword evidence="4" id="KW-0540">Nuclease</keyword>
<evidence type="ECO:0000256" key="8">
    <source>
        <dbReference type="SAM" id="MobiDB-lite"/>
    </source>
</evidence>
<evidence type="ECO:0000313" key="11">
    <source>
        <dbReference type="Proteomes" id="UP001321473"/>
    </source>
</evidence>
<dbReference type="EMBL" id="JARKHS020025655">
    <property type="protein sequence ID" value="KAK8767194.1"/>
    <property type="molecule type" value="Genomic_DNA"/>
</dbReference>
<evidence type="ECO:0000259" key="9">
    <source>
        <dbReference type="Pfam" id="PF13359"/>
    </source>
</evidence>
<evidence type="ECO:0000313" key="10">
    <source>
        <dbReference type="EMBL" id="KAK8767194.1"/>
    </source>
</evidence>
<evidence type="ECO:0000256" key="7">
    <source>
        <dbReference type="ARBA" id="ARBA00023242"/>
    </source>
</evidence>
<dbReference type="PANTHER" id="PTHR22930">
    <property type="match status" value="1"/>
</dbReference>
<reference evidence="10 11" key="1">
    <citation type="journal article" date="2023" name="Arcadia Sci">
        <title>De novo assembly of a long-read Amblyomma americanum tick genome.</title>
        <authorList>
            <person name="Chou S."/>
            <person name="Poskanzer K.E."/>
            <person name="Rollins M."/>
            <person name="Thuy-Boun P.S."/>
        </authorList>
    </citation>
    <scope>NUCLEOTIDE SEQUENCE [LARGE SCALE GENOMIC DNA]</scope>
    <source>
        <strain evidence="10">F_SG_1</strain>
        <tissue evidence="10">Salivary glands</tissue>
    </source>
</reference>
<dbReference type="Proteomes" id="UP001321473">
    <property type="component" value="Unassembled WGS sequence"/>
</dbReference>
<gene>
    <name evidence="10" type="ORF">V5799_006015</name>
</gene>
<evidence type="ECO:0000256" key="6">
    <source>
        <dbReference type="ARBA" id="ARBA00022801"/>
    </source>
</evidence>
<dbReference type="InterPro" id="IPR027806">
    <property type="entry name" value="HARBI1_dom"/>
</dbReference>
<keyword evidence="5" id="KW-0479">Metal-binding</keyword>
<comment type="caution">
    <text evidence="10">The sequence shown here is derived from an EMBL/GenBank/DDBJ whole genome shotgun (WGS) entry which is preliminary data.</text>
</comment>
<evidence type="ECO:0000256" key="4">
    <source>
        <dbReference type="ARBA" id="ARBA00022722"/>
    </source>
</evidence>
<sequence length="485" mass="53917">MPVAKSESVTAMDPRKTKAIVAVLSIIVNDYLNKVNTLLQAVQRQRKLLHFLALIRQRKREKPTTLPRVPVNCCPSVRNLLLDYLNDERLDFERHFRVSRATFRRISSLFSKARMSGWARELELLIFLHWLGMGTSYRAIANTFGIPRSTIHGVVYRYVNNFSNQAALQIQPPQNETKLRNVADGFTELCSSESFGAAAGVIDTCCITTTSGETSVLVQALCDSRGRFLDFSVGYPVSMEPSEVFQSCPLFEKAVYPPQGYFLIAGEGYPCMLEPLTVMPPFRKPLQDEAEASYNAICYRALTVLHDALVQMTGRWRLVFERRMSTVRQRTAKVVAICAMIHNLCIDQGDVWYEPHGEPTLSMSPAGNFAWCVPGDEEMDDEAGLIARCNLAQALLGESASCQVQLEHDYCGPEDESIPEDAEAASLEEIVEQCFMDVESADAGARATGSSSTEQAPAQEAPPEEGMVEEGIMNQDYVVAAELII</sequence>
<keyword evidence="7" id="KW-0539">Nucleus</keyword>
<name>A0AAQ4DXK4_AMBAM</name>
<comment type="subcellular location">
    <subcellularLocation>
        <location evidence="2">Nucleus</location>
    </subcellularLocation>
</comment>
<keyword evidence="6" id="KW-0378">Hydrolase</keyword>
<comment type="similarity">
    <text evidence="3">Belongs to the HARBI1 family.</text>
</comment>
<evidence type="ECO:0000256" key="3">
    <source>
        <dbReference type="ARBA" id="ARBA00006958"/>
    </source>
</evidence>
<accession>A0AAQ4DXK4</accession>
<protein>
    <recommendedName>
        <fullName evidence="9">DDE Tnp4 domain-containing protein</fullName>
    </recommendedName>
</protein>
<dbReference type="InterPro" id="IPR045249">
    <property type="entry name" value="HARBI1-like"/>
</dbReference>
<evidence type="ECO:0000256" key="5">
    <source>
        <dbReference type="ARBA" id="ARBA00022723"/>
    </source>
</evidence>
<feature type="region of interest" description="Disordered" evidence="8">
    <location>
        <begin position="442"/>
        <end position="469"/>
    </location>
</feature>
<keyword evidence="11" id="KW-1185">Reference proteome</keyword>
<dbReference type="GO" id="GO:0016787">
    <property type="term" value="F:hydrolase activity"/>
    <property type="evidence" value="ECO:0007669"/>
    <property type="project" value="UniProtKB-KW"/>
</dbReference>
<dbReference type="AlphaFoldDB" id="A0AAQ4DXK4"/>
<dbReference type="PANTHER" id="PTHR22930:SF85">
    <property type="entry name" value="GH03217P-RELATED"/>
    <property type="match status" value="1"/>
</dbReference>
<organism evidence="10 11">
    <name type="scientific">Amblyomma americanum</name>
    <name type="common">Lone star tick</name>
    <dbReference type="NCBI Taxonomy" id="6943"/>
    <lineage>
        <taxon>Eukaryota</taxon>
        <taxon>Metazoa</taxon>
        <taxon>Ecdysozoa</taxon>
        <taxon>Arthropoda</taxon>
        <taxon>Chelicerata</taxon>
        <taxon>Arachnida</taxon>
        <taxon>Acari</taxon>
        <taxon>Parasitiformes</taxon>
        <taxon>Ixodida</taxon>
        <taxon>Ixodoidea</taxon>
        <taxon>Ixodidae</taxon>
        <taxon>Amblyomminae</taxon>
        <taxon>Amblyomma</taxon>
    </lineage>
</organism>
<comment type="cofactor">
    <cofactor evidence="1">
        <name>a divalent metal cation</name>
        <dbReference type="ChEBI" id="CHEBI:60240"/>
    </cofactor>
</comment>
<feature type="domain" description="DDE Tnp4" evidence="9">
    <location>
        <begin position="214"/>
        <end position="343"/>
    </location>
</feature>
<evidence type="ECO:0000256" key="2">
    <source>
        <dbReference type="ARBA" id="ARBA00004123"/>
    </source>
</evidence>
<proteinExistence type="inferred from homology"/>
<dbReference type="GO" id="GO:0046872">
    <property type="term" value="F:metal ion binding"/>
    <property type="evidence" value="ECO:0007669"/>
    <property type="project" value="UniProtKB-KW"/>
</dbReference>